<sequence length="140" mass="15243">MVAIEESKEFLDKVPDKQDYLTTSCCPAFLALIEQEFSEIIENISSTVSPMVALARVLKEEYPNSKVVFIGPCIAKKDEALKNKAVDAVLTFEELGFMFVGARINLASISDGNNFEDATDDGRIFARSGGLIKALEGSVS</sequence>
<dbReference type="InterPro" id="IPR004108">
    <property type="entry name" value="Fe_hydrogenase_lsu_C"/>
</dbReference>
<dbReference type="InterPro" id="IPR009016">
    <property type="entry name" value="Fe_hydrogenase"/>
</dbReference>
<dbReference type="Gene3D" id="3.40.950.10">
    <property type="entry name" value="Fe-only Hydrogenase (Larger Subunit), Chain L, domain 3"/>
    <property type="match status" value="1"/>
</dbReference>
<evidence type="ECO:0000313" key="2">
    <source>
        <dbReference type="EMBL" id="OCL25807.1"/>
    </source>
</evidence>
<feature type="domain" description="Iron hydrogenase large subunit C-terminal" evidence="1">
    <location>
        <begin position="1"/>
        <end position="135"/>
    </location>
</feature>
<protein>
    <recommendedName>
        <fullName evidence="1">Iron hydrogenase large subunit C-terminal domain-containing protein</fullName>
    </recommendedName>
</protein>
<gene>
    <name evidence="2" type="ORF">U472_15950</name>
</gene>
<organism evidence="2 3">
    <name type="scientific">Orenia metallireducens</name>
    <dbReference type="NCBI Taxonomy" id="1413210"/>
    <lineage>
        <taxon>Bacteria</taxon>
        <taxon>Bacillati</taxon>
        <taxon>Bacillota</taxon>
        <taxon>Clostridia</taxon>
        <taxon>Halanaerobiales</taxon>
        <taxon>Halobacteroidaceae</taxon>
        <taxon>Orenia</taxon>
    </lineage>
</organism>
<comment type="caution">
    <text evidence="2">The sequence shown here is derived from an EMBL/GenBank/DDBJ whole genome shotgun (WGS) entry which is preliminary data.</text>
</comment>
<accession>A0A1C0A6P6</accession>
<dbReference type="Pfam" id="PF02906">
    <property type="entry name" value="Fe_hyd_lg_C"/>
    <property type="match status" value="1"/>
</dbReference>
<reference evidence="2 3" key="2">
    <citation type="submission" date="2016-08" db="EMBL/GenBank/DDBJ databases">
        <title>Orenia metallireducens sp. nov. strain Z6, a Novel Metal-reducing Firmicute from the Deep Subsurface.</title>
        <authorList>
            <person name="Maxim B.I."/>
            <person name="Kenneth K."/>
            <person name="Flynn T.M."/>
            <person name="Oloughlin E.J."/>
            <person name="Locke R.A."/>
            <person name="Weber J.R."/>
            <person name="Egan S.M."/>
            <person name="Mackie R.I."/>
            <person name="Cann I.K."/>
        </authorList>
    </citation>
    <scope>NUCLEOTIDE SEQUENCE [LARGE SCALE GENOMIC DNA]</scope>
    <source>
        <strain evidence="2 3">Z6</strain>
    </source>
</reference>
<keyword evidence="3" id="KW-1185">Reference proteome</keyword>
<dbReference type="Proteomes" id="UP000093514">
    <property type="component" value="Unassembled WGS sequence"/>
</dbReference>
<name>A0A1C0A6P6_9FIRM</name>
<dbReference type="AlphaFoldDB" id="A0A1C0A6P6"/>
<dbReference type="EMBL" id="LWDV01000010">
    <property type="protein sequence ID" value="OCL25807.1"/>
    <property type="molecule type" value="Genomic_DNA"/>
</dbReference>
<evidence type="ECO:0000313" key="3">
    <source>
        <dbReference type="Proteomes" id="UP000093514"/>
    </source>
</evidence>
<reference evidence="3" key="1">
    <citation type="submission" date="2016-07" db="EMBL/GenBank/DDBJ databases">
        <authorList>
            <person name="Florea S."/>
            <person name="Webb J.S."/>
            <person name="Jaromczyk J."/>
            <person name="Schardl C.L."/>
        </authorList>
    </citation>
    <scope>NUCLEOTIDE SEQUENCE [LARGE SCALE GENOMIC DNA]</scope>
    <source>
        <strain evidence="3">Z6</strain>
    </source>
</reference>
<evidence type="ECO:0000259" key="1">
    <source>
        <dbReference type="Pfam" id="PF02906"/>
    </source>
</evidence>
<dbReference type="RefSeq" id="WP_068719745.1">
    <property type="nucleotide sequence ID" value="NZ_LWDV01000010.1"/>
</dbReference>
<proteinExistence type="predicted"/>
<dbReference type="SUPFAM" id="SSF53920">
    <property type="entry name" value="Fe-only hydrogenase"/>
    <property type="match status" value="1"/>
</dbReference>